<name>A0AAV2G2E6_9ROSI</name>
<dbReference type="Proteomes" id="UP001497516">
    <property type="component" value="Chromosome 8"/>
</dbReference>
<dbReference type="AlphaFoldDB" id="A0AAV2G2E6"/>
<evidence type="ECO:0000313" key="1">
    <source>
        <dbReference type="EMBL" id="CAL1404838.1"/>
    </source>
</evidence>
<evidence type="ECO:0000313" key="2">
    <source>
        <dbReference type="Proteomes" id="UP001497516"/>
    </source>
</evidence>
<reference evidence="1 2" key="1">
    <citation type="submission" date="2024-04" db="EMBL/GenBank/DDBJ databases">
        <authorList>
            <person name="Fracassetti M."/>
        </authorList>
    </citation>
    <scope>NUCLEOTIDE SEQUENCE [LARGE SCALE GENOMIC DNA]</scope>
</reference>
<dbReference type="EMBL" id="OZ034821">
    <property type="protein sequence ID" value="CAL1404838.1"/>
    <property type="molecule type" value="Genomic_DNA"/>
</dbReference>
<sequence>MTLKFYPCTFQQCATLPLTCRCFLRIQLQLATFLPASRIPRGRGPGHILHALAREVENIILCDLAFILIRNTPGNQLCVYIQKMMKINIVSLSSFSLSCIRRMNNQ</sequence>
<protein>
    <submittedName>
        <fullName evidence="1">Uncharacterized protein</fullName>
    </submittedName>
</protein>
<organism evidence="1 2">
    <name type="scientific">Linum trigynum</name>
    <dbReference type="NCBI Taxonomy" id="586398"/>
    <lineage>
        <taxon>Eukaryota</taxon>
        <taxon>Viridiplantae</taxon>
        <taxon>Streptophyta</taxon>
        <taxon>Embryophyta</taxon>
        <taxon>Tracheophyta</taxon>
        <taxon>Spermatophyta</taxon>
        <taxon>Magnoliopsida</taxon>
        <taxon>eudicotyledons</taxon>
        <taxon>Gunneridae</taxon>
        <taxon>Pentapetalae</taxon>
        <taxon>rosids</taxon>
        <taxon>fabids</taxon>
        <taxon>Malpighiales</taxon>
        <taxon>Linaceae</taxon>
        <taxon>Linum</taxon>
    </lineage>
</organism>
<gene>
    <name evidence="1" type="ORF">LTRI10_LOCUS44661</name>
</gene>
<proteinExistence type="predicted"/>
<accession>A0AAV2G2E6</accession>
<keyword evidence="2" id="KW-1185">Reference proteome</keyword>